<sequence length="146" mass="16950">MDVKVVQKFIVTSPKKLRETARLVKNLEPREAVERLPFLRKKAAFYLRKVILTALADAKQKGIGEEKLTFKEIQVNEGPRLKRWRAGARGRAKPYKKRTSHIRVILVSKAQKASGKAVKVQSKTENTENLKNKYRQRRSKVRDKKQ</sequence>
<dbReference type="GO" id="GO:0003735">
    <property type="term" value="F:structural constituent of ribosome"/>
    <property type="evidence" value="ECO:0007669"/>
    <property type="project" value="InterPro"/>
</dbReference>
<comment type="similarity">
    <text evidence="1 7 8">Belongs to the universal ribosomal protein uL22 family.</text>
</comment>
<evidence type="ECO:0000256" key="11">
    <source>
        <dbReference type="SAM" id="MobiDB-lite"/>
    </source>
</evidence>
<keyword evidence="4 7" id="KW-0689">Ribosomal protein</keyword>
<dbReference type="Proteomes" id="UP000034181">
    <property type="component" value="Unassembled WGS sequence"/>
</dbReference>
<dbReference type="AlphaFoldDB" id="A0A0G0K289"/>
<evidence type="ECO:0000256" key="8">
    <source>
        <dbReference type="RuleBase" id="RU004005"/>
    </source>
</evidence>
<comment type="function">
    <text evidence="7 10">This protein binds specifically to 23S rRNA; its binding is stimulated by other ribosomal proteins, e.g., L4, L17, and L20. It is important during the early stages of 50S assembly. It makes multiple contacts with different domains of the 23S rRNA in the assembled 50S subunit and ribosome.</text>
</comment>
<comment type="caution">
    <text evidence="12">The sequence shown here is derived from an EMBL/GenBank/DDBJ whole genome shotgun (WGS) entry which is preliminary data.</text>
</comment>
<keyword evidence="3 7" id="KW-0694">RNA-binding</keyword>
<gene>
    <name evidence="7" type="primary">rplV</name>
    <name evidence="12" type="ORF">US96_C0050G0003</name>
</gene>
<accession>A0A0G0K289</accession>
<evidence type="ECO:0000256" key="2">
    <source>
        <dbReference type="ARBA" id="ARBA00022730"/>
    </source>
</evidence>
<dbReference type="PANTHER" id="PTHR13501">
    <property type="entry name" value="CHLOROPLAST 50S RIBOSOMAL PROTEIN L22-RELATED"/>
    <property type="match status" value="1"/>
</dbReference>
<dbReference type="InterPro" id="IPR005727">
    <property type="entry name" value="Ribosomal_uL22_bac/chlpt-type"/>
</dbReference>
<dbReference type="CDD" id="cd00336">
    <property type="entry name" value="Ribosomal_L22"/>
    <property type="match status" value="1"/>
</dbReference>
<feature type="region of interest" description="Disordered" evidence="11">
    <location>
        <begin position="116"/>
        <end position="146"/>
    </location>
</feature>
<dbReference type="SUPFAM" id="SSF54843">
    <property type="entry name" value="Ribosomal protein L22"/>
    <property type="match status" value="1"/>
</dbReference>
<evidence type="ECO:0000256" key="9">
    <source>
        <dbReference type="RuleBase" id="RU004006"/>
    </source>
</evidence>
<dbReference type="Pfam" id="PF00237">
    <property type="entry name" value="Ribosomal_L22"/>
    <property type="match status" value="1"/>
</dbReference>
<dbReference type="GO" id="GO:0015934">
    <property type="term" value="C:large ribosomal subunit"/>
    <property type="evidence" value="ECO:0007669"/>
    <property type="project" value="InterPro"/>
</dbReference>
<dbReference type="InterPro" id="IPR047867">
    <property type="entry name" value="Ribosomal_uL22_bac/org-type"/>
</dbReference>
<evidence type="ECO:0000256" key="4">
    <source>
        <dbReference type="ARBA" id="ARBA00022980"/>
    </source>
</evidence>
<comment type="function">
    <text evidence="7">The globular domain of the protein is located near the polypeptide exit tunnel on the outside of the subunit, while an extended beta-hairpin is found that lines the wall of the exit tunnel in the center of the 70S ribosome.</text>
</comment>
<dbReference type="Gene3D" id="3.90.470.10">
    <property type="entry name" value="Ribosomal protein L22/L17"/>
    <property type="match status" value="1"/>
</dbReference>
<dbReference type="HAMAP" id="MF_01331_B">
    <property type="entry name" value="Ribosomal_uL22_B"/>
    <property type="match status" value="1"/>
</dbReference>
<evidence type="ECO:0000256" key="7">
    <source>
        <dbReference type="HAMAP-Rule" id="MF_01331"/>
    </source>
</evidence>
<keyword evidence="2 7" id="KW-0699">rRNA-binding</keyword>
<dbReference type="InterPro" id="IPR001063">
    <property type="entry name" value="Ribosomal_uL22"/>
</dbReference>
<keyword evidence="5 7" id="KW-0687">Ribonucleoprotein</keyword>
<evidence type="ECO:0000313" key="12">
    <source>
        <dbReference type="EMBL" id="KKQ73833.1"/>
    </source>
</evidence>
<dbReference type="GO" id="GO:0006412">
    <property type="term" value="P:translation"/>
    <property type="evidence" value="ECO:0007669"/>
    <property type="project" value="UniProtKB-UniRule"/>
</dbReference>
<evidence type="ECO:0000256" key="5">
    <source>
        <dbReference type="ARBA" id="ARBA00023274"/>
    </source>
</evidence>
<evidence type="ECO:0000313" key="13">
    <source>
        <dbReference type="Proteomes" id="UP000034181"/>
    </source>
</evidence>
<evidence type="ECO:0000256" key="1">
    <source>
        <dbReference type="ARBA" id="ARBA00009451"/>
    </source>
</evidence>
<dbReference type="EMBL" id="LBUZ01000050">
    <property type="protein sequence ID" value="KKQ73833.1"/>
    <property type="molecule type" value="Genomic_DNA"/>
</dbReference>
<reference evidence="12 13" key="1">
    <citation type="journal article" date="2015" name="Nature">
        <title>rRNA introns, odd ribosomes, and small enigmatic genomes across a large radiation of phyla.</title>
        <authorList>
            <person name="Brown C.T."/>
            <person name="Hug L.A."/>
            <person name="Thomas B.C."/>
            <person name="Sharon I."/>
            <person name="Castelle C.J."/>
            <person name="Singh A."/>
            <person name="Wilkins M.J."/>
            <person name="Williams K.H."/>
            <person name="Banfield J.F."/>
        </authorList>
    </citation>
    <scope>NUCLEOTIDE SEQUENCE [LARGE SCALE GENOMIC DNA]</scope>
</reference>
<evidence type="ECO:0000256" key="6">
    <source>
        <dbReference type="ARBA" id="ARBA00035207"/>
    </source>
</evidence>
<name>A0A0G0K289_9BACT</name>
<protein>
    <recommendedName>
        <fullName evidence="6 7">Large ribosomal subunit protein uL22</fullName>
    </recommendedName>
</protein>
<comment type="subunit">
    <text evidence="7 9">Part of the 50S ribosomal subunit.</text>
</comment>
<dbReference type="GO" id="GO:0019843">
    <property type="term" value="F:rRNA binding"/>
    <property type="evidence" value="ECO:0007669"/>
    <property type="project" value="UniProtKB-UniRule"/>
</dbReference>
<dbReference type="PANTHER" id="PTHR13501:SF8">
    <property type="entry name" value="LARGE RIBOSOMAL SUBUNIT PROTEIN UL22M"/>
    <property type="match status" value="1"/>
</dbReference>
<evidence type="ECO:0000256" key="3">
    <source>
        <dbReference type="ARBA" id="ARBA00022884"/>
    </source>
</evidence>
<evidence type="ECO:0000256" key="10">
    <source>
        <dbReference type="RuleBase" id="RU004008"/>
    </source>
</evidence>
<organism evidence="12 13">
    <name type="scientific">Candidatus Woesebacteria bacterium GW2011_GWB1_38_5b</name>
    <dbReference type="NCBI Taxonomy" id="1618569"/>
    <lineage>
        <taxon>Bacteria</taxon>
        <taxon>Candidatus Woeseibacteriota</taxon>
    </lineage>
</organism>
<dbReference type="InterPro" id="IPR036394">
    <property type="entry name" value="Ribosomal_uL22_sf"/>
</dbReference>
<proteinExistence type="inferred from homology"/>
<feature type="compositionally biased region" description="Basic residues" evidence="11">
    <location>
        <begin position="132"/>
        <end position="146"/>
    </location>
</feature>